<dbReference type="EMBL" id="AP017632">
    <property type="protein sequence ID" value="BBI23209.1"/>
    <property type="molecule type" value="Genomic_DNA"/>
</dbReference>
<organism evidence="1 2">
    <name type="scientific">Helicobacter pylori</name>
    <name type="common">Campylobacter pylori</name>
    <dbReference type="NCBI Taxonomy" id="210"/>
    <lineage>
        <taxon>Bacteria</taxon>
        <taxon>Pseudomonadati</taxon>
        <taxon>Campylobacterota</taxon>
        <taxon>Epsilonproteobacteria</taxon>
        <taxon>Campylobacterales</taxon>
        <taxon>Helicobacteraceae</taxon>
        <taxon>Helicobacter</taxon>
    </lineage>
</organism>
<evidence type="ECO:0008006" key="3">
    <source>
        <dbReference type="Google" id="ProtNLM"/>
    </source>
</evidence>
<protein>
    <recommendedName>
        <fullName evidence="3">DUF1542 domain-containing protein</fullName>
    </recommendedName>
</protein>
<name>A0AAD1DCI1_HELPX</name>
<accession>A0AAD1DCI1</accession>
<dbReference type="AlphaFoldDB" id="A0AAD1DCI1"/>
<dbReference type="Proteomes" id="UP000289281">
    <property type="component" value="Chromosome"/>
</dbReference>
<proteinExistence type="predicted"/>
<gene>
    <name evidence="1" type="ORF">HPATCC43504_01274</name>
</gene>
<evidence type="ECO:0000313" key="1">
    <source>
        <dbReference type="EMBL" id="BBI23209.1"/>
    </source>
</evidence>
<reference evidence="1 2" key="1">
    <citation type="submission" date="2016-08" db="EMBL/GenBank/DDBJ databases">
        <title>Whole genome shotgun sequence of Helicobacter pylori strain ATCC43504.</title>
        <authorList>
            <person name="Mimuro H."/>
            <person name="Ogura Y."/>
            <person name="Katsura K."/>
            <person name="Hayashi T."/>
        </authorList>
    </citation>
    <scope>NUCLEOTIDE SEQUENCE [LARGE SCALE GENOMIC DNA]</scope>
    <source>
        <strain evidence="2">ATCC 43504</strain>
    </source>
</reference>
<evidence type="ECO:0000313" key="2">
    <source>
        <dbReference type="Proteomes" id="UP000289281"/>
    </source>
</evidence>
<sequence>MIILENACAYKDYLGIVFDAMGFNGSFEMAGNAIHLNIVSETETPTKEQVLEKLKEITLKKKKQELESQINAICKEKITKGFISEILGSPHAYDLTLEDQMNLQVLIVANIDSVFRCAEVNNGVVGNKTYKKHTKAQILQLAKESLSFKQKLIIFYGREKERLNAITSLEAITQAKTTANNEINTNKTQAITNITEAKNRSLSKH</sequence>